<evidence type="ECO:0000259" key="6">
    <source>
        <dbReference type="PROSITE" id="PS50045"/>
    </source>
</evidence>
<dbReference type="SMART" id="SM00382">
    <property type="entry name" value="AAA"/>
    <property type="match status" value="1"/>
</dbReference>
<dbReference type="InterPro" id="IPR003593">
    <property type="entry name" value="AAA+_ATPase"/>
</dbReference>
<dbReference type="GO" id="GO:0006355">
    <property type="term" value="P:regulation of DNA-templated transcription"/>
    <property type="evidence" value="ECO:0007669"/>
    <property type="project" value="InterPro"/>
</dbReference>
<dbReference type="InterPro" id="IPR002078">
    <property type="entry name" value="Sigma_54_int"/>
</dbReference>
<dbReference type="Gene3D" id="1.10.10.60">
    <property type="entry name" value="Homeodomain-like"/>
    <property type="match status" value="1"/>
</dbReference>
<dbReference type="Gene3D" id="1.10.8.60">
    <property type="match status" value="1"/>
</dbReference>
<dbReference type="PANTHER" id="PTHR32071">
    <property type="entry name" value="TRANSCRIPTIONAL REGULATORY PROTEIN"/>
    <property type="match status" value="1"/>
</dbReference>
<dbReference type="Proteomes" id="UP000185895">
    <property type="component" value="Unassembled WGS sequence"/>
</dbReference>
<dbReference type="Pfam" id="PF25601">
    <property type="entry name" value="AAA_lid_14"/>
    <property type="match status" value="1"/>
</dbReference>
<accession>A0A1E7RC69</accession>
<evidence type="ECO:0000313" key="8">
    <source>
        <dbReference type="Proteomes" id="UP000185895"/>
    </source>
</evidence>
<keyword evidence="1" id="KW-0547">Nucleotide-binding</keyword>
<keyword evidence="3" id="KW-0805">Transcription regulation</keyword>
<dbReference type="InterPro" id="IPR058031">
    <property type="entry name" value="AAA_lid_NorR"/>
</dbReference>
<dbReference type="InterPro" id="IPR025944">
    <property type="entry name" value="Sigma_54_int_dom_CS"/>
</dbReference>
<evidence type="ECO:0000256" key="5">
    <source>
        <dbReference type="ARBA" id="ARBA00023163"/>
    </source>
</evidence>
<feature type="domain" description="Sigma-54 factor interaction" evidence="6">
    <location>
        <begin position="21"/>
        <end position="255"/>
    </location>
</feature>
<dbReference type="InterPro" id="IPR009057">
    <property type="entry name" value="Homeodomain-like_sf"/>
</dbReference>
<evidence type="ECO:0000313" key="7">
    <source>
        <dbReference type="EMBL" id="OEY96954.1"/>
    </source>
</evidence>
<sequence>MHIVKHPESRQLVRSIKASALVFEDKNSKQLMSYIQQISPSEASVLIHGETGTGKELVARQIHALSHRKNQPFVAVNCGALSDTLAETELFGHEKGAFTGAVSNQMGWFEVANGGTIFLDEIGDLSPNIQVKLLRILQENEVVRLGSRQTKKIDVRVIAATNVNLEDAVYAGNFREDLYFRLKVASLQILPLRLRPGDILPLARYFIHEYSQKLKHRTNNIQYTLSEEAEQLLCHYYHWPGNIRELENAIHHALLVCKNDIIQVDDFQLTGFKHRLSLYESNFQMYPSNDKSLKQVLFEWFEQGIIDLDNQLEAEIIEAAFEYCHENQLHTANLLGISRNIVRGRLIKHGLLSSNTRILTSSTS</sequence>
<dbReference type="CDD" id="cd00009">
    <property type="entry name" value="AAA"/>
    <property type="match status" value="1"/>
</dbReference>
<dbReference type="SUPFAM" id="SSF52540">
    <property type="entry name" value="P-loop containing nucleoside triphosphate hydrolases"/>
    <property type="match status" value="1"/>
</dbReference>
<keyword evidence="2" id="KW-0067">ATP-binding</keyword>
<dbReference type="PROSITE" id="PS00688">
    <property type="entry name" value="SIGMA54_INTERACT_3"/>
    <property type="match status" value="1"/>
</dbReference>
<dbReference type="InterPro" id="IPR027417">
    <property type="entry name" value="P-loop_NTPase"/>
</dbReference>
<proteinExistence type="predicted"/>
<dbReference type="Pfam" id="PF00158">
    <property type="entry name" value="Sigma54_activat"/>
    <property type="match status" value="1"/>
</dbReference>
<organism evidence="7 8">
    <name type="scientific">Acinetobacter qingfengensis</name>
    <dbReference type="NCBI Taxonomy" id="1262585"/>
    <lineage>
        <taxon>Bacteria</taxon>
        <taxon>Pseudomonadati</taxon>
        <taxon>Pseudomonadota</taxon>
        <taxon>Gammaproteobacteria</taxon>
        <taxon>Moraxellales</taxon>
        <taxon>Moraxellaceae</taxon>
        <taxon>Acinetobacter</taxon>
    </lineage>
</organism>
<dbReference type="EMBL" id="MKKK01000017">
    <property type="protein sequence ID" value="OEY96954.1"/>
    <property type="molecule type" value="Genomic_DNA"/>
</dbReference>
<dbReference type="SUPFAM" id="SSF46689">
    <property type="entry name" value="Homeodomain-like"/>
    <property type="match status" value="1"/>
</dbReference>
<dbReference type="AlphaFoldDB" id="A0A1E7RC69"/>
<dbReference type="PROSITE" id="PS50045">
    <property type="entry name" value="SIGMA54_INTERACT_4"/>
    <property type="match status" value="1"/>
</dbReference>
<dbReference type="PROSITE" id="PS00675">
    <property type="entry name" value="SIGMA54_INTERACT_1"/>
    <property type="match status" value="1"/>
</dbReference>
<gene>
    <name evidence="7" type="ORF">BJI46_11780</name>
</gene>
<evidence type="ECO:0000256" key="1">
    <source>
        <dbReference type="ARBA" id="ARBA00022741"/>
    </source>
</evidence>
<keyword evidence="4" id="KW-0238">DNA-binding</keyword>
<comment type="caution">
    <text evidence="7">The sequence shown here is derived from an EMBL/GenBank/DDBJ whole genome shotgun (WGS) entry which is preliminary data.</text>
</comment>
<keyword evidence="5" id="KW-0804">Transcription</keyword>
<keyword evidence="8" id="KW-1185">Reference proteome</keyword>
<dbReference type="GO" id="GO:0005524">
    <property type="term" value="F:ATP binding"/>
    <property type="evidence" value="ECO:0007669"/>
    <property type="project" value="UniProtKB-KW"/>
</dbReference>
<dbReference type="InterPro" id="IPR025662">
    <property type="entry name" value="Sigma_54_int_dom_ATP-bd_1"/>
</dbReference>
<evidence type="ECO:0000256" key="2">
    <source>
        <dbReference type="ARBA" id="ARBA00022840"/>
    </source>
</evidence>
<dbReference type="STRING" id="1262585.BJI46_11780"/>
<dbReference type="OrthoDB" id="9804019at2"/>
<dbReference type="GO" id="GO:0003677">
    <property type="term" value="F:DNA binding"/>
    <property type="evidence" value="ECO:0007669"/>
    <property type="project" value="UniProtKB-KW"/>
</dbReference>
<reference evidence="7 8" key="1">
    <citation type="submission" date="2016-09" db="EMBL/GenBank/DDBJ databases">
        <authorList>
            <person name="Capua I."/>
            <person name="De Benedictis P."/>
            <person name="Joannis T."/>
            <person name="Lombin L.H."/>
            <person name="Cattoli G."/>
        </authorList>
    </citation>
    <scope>NUCLEOTIDE SEQUENCE [LARGE SCALE GENOMIC DNA]</scope>
    <source>
        <strain evidence="7 8">ANC 4671</strain>
    </source>
</reference>
<dbReference type="RefSeq" id="WP_070069654.1">
    <property type="nucleotide sequence ID" value="NZ_MKKK01000017.1"/>
</dbReference>
<evidence type="ECO:0000256" key="4">
    <source>
        <dbReference type="ARBA" id="ARBA00023125"/>
    </source>
</evidence>
<protein>
    <submittedName>
        <fullName evidence="7">Fis family transcriptional regulator</fullName>
    </submittedName>
</protein>
<name>A0A1E7RC69_9GAMM</name>
<dbReference type="PROSITE" id="PS00676">
    <property type="entry name" value="SIGMA54_INTERACT_2"/>
    <property type="match status" value="1"/>
</dbReference>
<dbReference type="InterPro" id="IPR025943">
    <property type="entry name" value="Sigma_54_int_dom_ATP-bd_2"/>
</dbReference>
<dbReference type="Gene3D" id="3.40.50.300">
    <property type="entry name" value="P-loop containing nucleotide triphosphate hydrolases"/>
    <property type="match status" value="1"/>
</dbReference>
<dbReference type="FunFam" id="3.40.50.300:FF:000006">
    <property type="entry name" value="DNA-binding transcriptional regulator NtrC"/>
    <property type="match status" value="1"/>
</dbReference>
<evidence type="ECO:0000256" key="3">
    <source>
        <dbReference type="ARBA" id="ARBA00023015"/>
    </source>
</evidence>
<dbReference type="PANTHER" id="PTHR32071:SF21">
    <property type="entry name" value="TRANSCRIPTIONAL REGULATORY PROTEIN FLGR"/>
    <property type="match status" value="1"/>
</dbReference>